<name>A0AAD4SKY4_9MAGN</name>
<organism evidence="2 3">
    <name type="scientific">Papaver atlanticum</name>
    <dbReference type="NCBI Taxonomy" id="357466"/>
    <lineage>
        <taxon>Eukaryota</taxon>
        <taxon>Viridiplantae</taxon>
        <taxon>Streptophyta</taxon>
        <taxon>Embryophyta</taxon>
        <taxon>Tracheophyta</taxon>
        <taxon>Spermatophyta</taxon>
        <taxon>Magnoliopsida</taxon>
        <taxon>Ranunculales</taxon>
        <taxon>Papaveraceae</taxon>
        <taxon>Papaveroideae</taxon>
        <taxon>Papaver</taxon>
    </lineage>
</organism>
<gene>
    <name evidence="2" type="ORF">MKW98_013051</name>
</gene>
<comment type="caution">
    <text evidence="2">The sequence shown here is derived from an EMBL/GenBank/DDBJ whole genome shotgun (WGS) entry which is preliminary data.</text>
</comment>
<dbReference type="Pfam" id="PF25071">
    <property type="entry name" value="DUF7795"/>
    <property type="match status" value="1"/>
</dbReference>
<dbReference type="EMBL" id="JAJJMB010010308">
    <property type="protein sequence ID" value="KAI3909997.1"/>
    <property type="molecule type" value="Genomic_DNA"/>
</dbReference>
<evidence type="ECO:0000313" key="2">
    <source>
        <dbReference type="EMBL" id="KAI3909997.1"/>
    </source>
</evidence>
<evidence type="ECO:0000259" key="1">
    <source>
        <dbReference type="Pfam" id="PF25071"/>
    </source>
</evidence>
<protein>
    <recommendedName>
        <fullName evidence="1">DUF7795 domain-containing protein</fullName>
    </recommendedName>
</protein>
<dbReference type="PANTHER" id="PTHR35305">
    <property type="entry name" value="FAD-BINDING PROTEIN"/>
    <property type="match status" value="1"/>
</dbReference>
<keyword evidence="3" id="KW-1185">Reference proteome</keyword>
<accession>A0AAD4SKY4</accession>
<reference evidence="2" key="1">
    <citation type="submission" date="2022-04" db="EMBL/GenBank/DDBJ databases">
        <title>A functionally conserved STORR gene fusion in Papaver species that diverged 16.8 million years ago.</title>
        <authorList>
            <person name="Catania T."/>
        </authorList>
    </citation>
    <scope>NUCLEOTIDE SEQUENCE</scope>
    <source>
        <strain evidence="2">S-188037</strain>
    </source>
</reference>
<proteinExistence type="predicted"/>
<evidence type="ECO:0000313" key="3">
    <source>
        <dbReference type="Proteomes" id="UP001202328"/>
    </source>
</evidence>
<dbReference type="PANTHER" id="PTHR35305:SF2">
    <property type="entry name" value="FAD-BINDING PROTEIN"/>
    <property type="match status" value="1"/>
</dbReference>
<feature type="domain" description="DUF7795" evidence="1">
    <location>
        <begin position="12"/>
        <end position="131"/>
    </location>
</feature>
<dbReference type="InterPro" id="IPR056697">
    <property type="entry name" value="DUF7795"/>
</dbReference>
<dbReference type="AlphaFoldDB" id="A0AAD4SKY4"/>
<dbReference type="Proteomes" id="UP001202328">
    <property type="component" value="Unassembled WGS sequence"/>
</dbReference>
<sequence length="234" mass="27057">MDFMENDDVMLDLDKKVYQIFSDFMMRVMKFEELVSLGSSFLVGLHQHLEFLRRHPIHKTSGVVDGIIKANETKRLKAYLKSGCINVDEGVQSVSKLNECQKGLQEHMSKVRVLLSEVESLMTAVQEVLRSISENKFSYKGQHAVGGFLMHRDEVEKEEMESIRPRRPSISDYATIMCSIYNMLKQDYIMQEKITSSIEICHPSSEELGSYSTMWTLRPYIQDEIISEAWKLIT</sequence>